<dbReference type="Gene3D" id="3.30.560.10">
    <property type="entry name" value="Glucose Oxidase, domain 3"/>
    <property type="match status" value="1"/>
</dbReference>
<dbReference type="EMBL" id="BAAFSV010000001">
    <property type="protein sequence ID" value="GAB1310747.1"/>
    <property type="molecule type" value="Genomic_DNA"/>
</dbReference>
<keyword evidence="2" id="KW-0274">FAD</keyword>
<comment type="caution">
    <text evidence="4">The sequence shown here is derived from an EMBL/GenBank/DDBJ whole genome shotgun (WGS) entry which is preliminary data.</text>
</comment>
<dbReference type="PROSITE" id="PS00623">
    <property type="entry name" value="GMC_OXRED_1"/>
    <property type="match status" value="1"/>
</dbReference>
<organism evidence="4 5">
    <name type="scientific">Madurella fahalii</name>
    <dbReference type="NCBI Taxonomy" id="1157608"/>
    <lineage>
        <taxon>Eukaryota</taxon>
        <taxon>Fungi</taxon>
        <taxon>Dikarya</taxon>
        <taxon>Ascomycota</taxon>
        <taxon>Pezizomycotina</taxon>
        <taxon>Sordariomycetes</taxon>
        <taxon>Sordariomycetidae</taxon>
        <taxon>Sordariales</taxon>
        <taxon>Sordariales incertae sedis</taxon>
        <taxon>Madurella</taxon>
    </lineage>
</organism>
<dbReference type="RefSeq" id="XP_070912480.1">
    <property type="nucleotide sequence ID" value="XM_071056379.1"/>
</dbReference>
<dbReference type="InterPro" id="IPR036188">
    <property type="entry name" value="FAD/NAD-bd_sf"/>
</dbReference>
<dbReference type="InterPro" id="IPR012132">
    <property type="entry name" value="GMC_OxRdtase"/>
</dbReference>
<comment type="similarity">
    <text evidence="1 2">Belongs to the GMC oxidoreductase family.</text>
</comment>
<proteinExistence type="inferred from homology"/>
<dbReference type="Proteomes" id="UP001628179">
    <property type="component" value="Unassembled WGS sequence"/>
</dbReference>
<dbReference type="GeneID" id="98171702"/>
<dbReference type="Pfam" id="PF05199">
    <property type="entry name" value="GMC_oxred_C"/>
    <property type="match status" value="1"/>
</dbReference>
<evidence type="ECO:0000313" key="4">
    <source>
        <dbReference type="EMBL" id="GAB1310747.1"/>
    </source>
</evidence>
<gene>
    <name evidence="4" type="ORF">MFIFM68171_00957</name>
</gene>
<name>A0ABQ0FZ08_9PEZI</name>
<dbReference type="SUPFAM" id="SSF54373">
    <property type="entry name" value="FAD-linked reductases, C-terminal domain"/>
    <property type="match status" value="1"/>
</dbReference>
<protein>
    <submittedName>
        <fullName evidence="4">Glucose-methanol-choline oxidoreductase N-terminal domain-containing protein</fullName>
    </submittedName>
</protein>
<evidence type="ECO:0000313" key="5">
    <source>
        <dbReference type="Proteomes" id="UP001628179"/>
    </source>
</evidence>
<feature type="domain" description="Glucose-methanol-choline oxidoreductase N-terminal" evidence="3">
    <location>
        <begin position="118"/>
        <end position="141"/>
    </location>
</feature>
<dbReference type="InterPro" id="IPR007867">
    <property type="entry name" value="GMC_OxRtase_C"/>
</dbReference>
<evidence type="ECO:0000259" key="3">
    <source>
        <dbReference type="PROSITE" id="PS00623"/>
    </source>
</evidence>
<sequence>MKYSYDVLVGLFAVLRLTSAIPLTTAAIKRQSSELRESYDFVIAGAGTSGLTVADRLTEAFPDKHVLVVEYGEVQYAPGVFDPPETMNGQLGGLASRWTLSSTPSPELNNNTAAVVAGKAVGGSSAVNGMFFDRGSRFDYDAWDKLQGDRHEDEEGRVEWDWNAVYPFFKKSVTFTPPPEAVALQHNYTWEASAFDNTTPIHASFPAFLWGDHVVARKAWEEMGIRITNKCYSGDKEGLCWITTSQHPVTARRSHSGLGHYADVVGSRPNYHLLVKHQVTRVLYPRRDPASGPPLVEVRSVDGQSSFNITATDEVVLSAGVFGSPAILQRSGIGPAAFLQSANITVVLDLPGVGSNLHDHSGPRIYWNYTEPLPFSPLESDMLNGTFAAAAAAAFNETPAQGPYTVAMSNSAIWVPLPNITANYTPIIDEIRRMATTKELSSLHLPPAYNLDPTLLAGYRAQLLAVADMLADPRSPSLESAFTTGTRASCINLHPLSRGTVRLNLADPLDVPILDYRSASNPIDLAVHLAHLKYMMRMVQTPTMQGLSAVLVAPAPGVESDEELLAYVRETTVQSFMHPCCTAAMMPLESGGVVGTDLRVHGAKGLRVVDASVFPILPAAHLSGTAYALGEKAADIIIRDWSEREGTD</sequence>
<dbReference type="SUPFAM" id="SSF51905">
    <property type="entry name" value="FAD/NAD(P)-binding domain"/>
    <property type="match status" value="1"/>
</dbReference>
<dbReference type="PANTHER" id="PTHR11552">
    <property type="entry name" value="GLUCOSE-METHANOL-CHOLINE GMC OXIDOREDUCTASE"/>
    <property type="match status" value="1"/>
</dbReference>
<dbReference type="InterPro" id="IPR000172">
    <property type="entry name" value="GMC_OxRdtase_N"/>
</dbReference>
<dbReference type="PANTHER" id="PTHR11552:SF115">
    <property type="entry name" value="DEHYDROGENASE XPTC-RELATED"/>
    <property type="match status" value="1"/>
</dbReference>
<evidence type="ECO:0000256" key="1">
    <source>
        <dbReference type="ARBA" id="ARBA00010790"/>
    </source>
</evidence>
<dbReference type="Pfam" id="PF00732">
    <property type="entry name" value="GMC_oxred_N"/>
    <property type="match status" value="1"/>
</dbReference>
<keyword evidence="2" id="KW-0285">Flavoprotein</keyword>
<evidence type="ECO:0000256" key="2">
    <source>
        <dbReference type="RuleBase" id="RU003968"/>
    </source>
</evidence>
<dbReference type="PIRSF" id="PIRSF000137">
    <property type="entry name" value="Alcohol_oxidase"/>
    <property type="match status" value="1"/>
</dbReference>
<reference evidence="4 5" key="1">
    <citation type="submission" date="2024-09" db="EMBL/GenBank/DDBJ databases">
        <title>Itraconazole resistance in Madurella fahalii resulting from another homologue of gene encoding cytochrome P450 14-alpha sterol demethylase (CYP51).</title>
        <authorList>
            <person name="Yoshioka I."/>
            <person name="Fahal A.H."/>
            <person name="Kaneko S."/>
            <person name="Yaguchi T."/>
        </authorList>
    </citation>
    <scope>NUCLEOTIDE SEQUENCE [LARGE SCALE GENOMIC DNA]</scope>
    <source>
        <strain evidence="4 5">IFM 68171</strain>
    </source>
</reference>
<keyword evidence="5" id="KW-1185">Reference proteome</keyword>
<dbReference type="Gene3D" id="3.50.50.60">
    <property type="entry name" value="FAD/NAD(P)-binding domain"/>
    <property type="match status" value="1"/>
</dbReference>
<accession>A0ABQ0FZ08</accession>